<keyword evidence="3" id="KW-1185">Reference proteome</keyword>
<dbReference type="RefSeq" id="WP_174512585.1">
    <property type="nucleotide sequence ID" value="NZ_CABFMQ020000082.1"/>
</dbReference>
<dbReference type="Gene3D" id="2.10.109.10">
    <property type="entry name" value="Umud Fragment, subunit A"/>
    <property type="match status" value="1"/>
</dbReference>
<evidence type="ECO:0000259" key="1">
    <source>
        <dbReference type="Pfam" id="PF10502"/>
    </source>
</evidence>
<dbReference type="SUPFAM" id="SSF51306">
    <property type="entry name" value="LexA/Signal peptidase"/>
    <property type="match status" value="1"/>
</dbReference>
<dbReference type="GO" id="GO:0006465">
    <property type="term" value="P:signal peptide processing"/>
    <property type="evidence" value="ECO:0007669"/>
    <property type="project" value="InterPro"/>
</dbReference>
<organism evidence="2 3">
    <name type="scientific">Methylocella tundrae</name>
    <dbReference type="NCBI Taxonomy" id="227605"/>
    <lineage>
        <taxon>Bacteria</taxon>
        <taxon>Pseudomonadati</taxon>
        <taxon>Pseudomonadota</taxon>
        <taxon>Alphaproteobacteria</taxon>
        <taxon>Hyphomicrobiales</taxon>
        <taxon>Beijerinckiaceae</taxon>
        <taxon>Methylocella</taxon>
    </lineage>
</organism>
<name>A0A8B6M6X9_METTU</name>
<dbReference type="Proteomes" id="UP000485880">
    <property type="component" value="Unassembled WGS sequence"/>
</dbReference>
<protein>
    <submittedName>
        <fullName evidence="2">S26 family signal peptidase</fullName>
    </submittedName>
</protein>
<reference evidence="2 3" key="1">
    <citation type="submission" date="2019-05" db="EMBL/GenBank/DDBJ databases">
        <authorList>
            <person name="Farhan Ul Haque M."/>
        </authorList>
    </citation>
    <scope>NUCLEOTIDE SEQUENCE [LARGE SCALE GENOMIC DNA]</scope>
    <source>
        <strain evidence="2">2</strain>
    </source>
</reference>
<dbReference type="InterPro" id="IPR019533">
    <property type="entry name" value="Peptidase_S26"/>
</dbReference>
<sequence>MTRFGWAMATYFSALAVSALAFFPPAPRLIWNATASTPVGLYELQPAGDLYITELVAVAPPEPVAAFLAERGFLPKGVPLLKHVMGLPGQIVCRRSRTVTVDGVVIGEARERDSRGRDLPAWSGCRTIGPDEIFLMNPDIQDSLDGRYFGPIPASSIIGRATPLWTDEESDGHHEWRAATH</sequence>
<accession>A0A8B6M6X9</accession>
<comment type="caution">
    <text evidence="2">The sequence shown here is derived from an EMBL/GenBank/DDBJ whole genome shotgun (WGS) entry which is preliminary data.</text>
</comment>
<dbReference type="InterPro" id="IPR036286">
    <property type="entry name" value="LexA/Signal_pep-like_sf"/>
</dbReference>
<dbReference type="GO" id="GO:0004252">
    <property type="term" value="F:serine-type endopeptidase activity"/>
    <property type="evidence" value="ECO:0007669"/>
    <property type="project" value="InterPro"/>
</dbReference>
<evidence type="ECO:0000313" key="2">
    <source>
        <dbReference type="EMBL" id="VTZ50508.1"/>
    </source>
</evidence>
<proteinExistence type="predicted"/>
<gene>
    <name evidence="2" type="ORF">MPC4_250016</name>
</gene>
<dbReference type="AlphaFoldDB" id="A0A8B6M6X9"/>
<evidence type="ECO:0000313" key="3">
    <source>
        <dbReference type="Proteomes" id="UP000485880"/>
    </source>
</evidence>
<dbReference type="Pfam" id="PF10502">
    <property type="entry name" value="Peptidase_S26"/>
    <property type="match status" value="1"/>
</dbReference>
<feature type="domain" description="Peptidase S26" evidence="1">
    <location>
        <begin position="4"/>
        <end position="165"/>
    </location>
</feature>
<dbReference type="EMBL" id="CABFMQ020000082">
    <property type="protein sequence ID" value="VTZ50508.1"/>
    <property type="molecule type" value="Genomic_DNA"/>
</dbReference>